<dbReference type="Proteomes" id="UP000032483">
    <property type="component" value="Unassembled WGS sequence"/>
</dbReference>
<organism evidence="4 8">
    <name type="scientific">Ruthenibacterium lactatiformans</name>
    <dbReference type="NCBI Taxonomy" id="1550024"/>
    <lineage>
        <taxon>Bacteria</taxon>
        <taxon>Bacillati</taxon>
        <taxon>Bacillota</taxon>
        <taxon>Clostridia</taxon>
        <taxon>Eubacteriales</taxon>
        <taxon>Oscillospiraceae</taxon>
        <taxon>Ruthenibacterium</taxon>
    </lineage>
</organism>
<accession>A0A0D8J0Q9</accession>
<gene>
    <name evidence="5" type="ORF">ASJ35_13855</name>
    <name evidence="7" type="ORF">GMD52_00955</name>
    <name evidence="6" type="ORF">GMD59_03800</name>
    <name evidence="4" type="ORF">TQ39_06685</name>
</gene>
<comment type="similarity">
    <text evidence="1 2">Belongs to the small heat shock protein (HSP20) family.</text>
</comment>
<dbReference type="Proteomes" id="UP000472755">
    <property type="component" value="Unassembled WGS sequence"/>
</dbReference>
<dbReference type="CDD" id="cd06471">
    <property type="entry name" value="ACD_LpsHSP_like"/>
    <property type="match status" value="1"/>
</dbReference>
<evidence type="ECO:0000313" key="11">
    <source>
        <dbReference type="Proteomes" id="UP000472755"/>
    </source>
</evidence>
<dbReference type="PROSITE" id="PS01031">
    <property type="entry name" value="SHSP"/>
    <property type="match status" value="1"/>
</dbReference>
<comment type="caution">
    <text evidence="4">The sequence shown here is derived from an EMBL/GenBank/DDBJ whole genome shotgun (WGS) entry which is preliminary data.</text>
</comment>
<accession>A0A0W7TNI6</accession>
<reference evidence="5 9" key="2">
    <citation type="submission" date="2015-10" db="EMBL/GenBank/DDBJ databases">
        <title>A novel member of the family Ruminococcaceae isolated from human faeces.</title>
        <authorList>
            <person name="Shkoporov A.N."/>
            <person name="Chaplin A.V."/>
            <person name="Motuzova O.V."/>
            <person name="Kafarskaia L.I."/>
            <person name="Efimov B.A."/>
        </authorList>
    </citation>
    <scope>NUCLEOTIDE SEQUENCE [LARGE SCALE GENOMIC DNA]</scope>
    <source>
        <strain evidence="5 9">668</strain>
    </source>
</reference>
<evidence type="ECO:0000313" key="5">
    <source>
        <dbReference type="EMBL" id="KUE75394.1"/>
    </source>
</evidence>
<sequence>MFDLIPFGRNERNLFNYLDNVERSFWDGSISNMAQFRCDVQDKGDSYLLEAELPGFEREDIGIDLDGTTLVITARHSSESGEKDKDGNYLRRERKFGSFSRSFDVSGVDTEHISAAYKNGVLELTLPKQAARVPQARRIEIAGE</sequence>
<dbReference type="AlphaFoldDB" id="A0A0D8J0Q9"/>
<proteinExistence type="inferred from homology"/>
<evidence type="ECO:0000313" key="10">
    <source>
        <dbReference type="Proteomes" id="UP000449193"/>
    </source>
</evidence>
<dbReference type="PANTHER" id="PTHR11527">
    <property type="entry name" value="HEAT-SHOCK PROTEIN 20 FAMILY MEMBER"/>
    <property type="match status" value="1"/>
</dbReference>
<protein>
    <submittedName>
        <fullName evidence="4">Crystallin</fullName>
    </submittedName>
    <submittedName>
        <fullName evidence="6">Hsp20 family protein</fullName>
    </submittedName>
</protein>
<dbReference type="GeneID" id="42856299"/>
<dbReference type="EMBL" id="WMZR01000001">
    <property type="protein sequence ID" value="MTS50111.1"/>
    <property type="molecule type" value="Genomic_DNA"/>
</dbReference>
<evidence type="ECO:0000256" key="2">
    <source>
        <dbReference type="RuleBase" id="RU003616"/>
    </source>
</evidence>
<evidence type="ECO:0000313" key="9">
    <source>
        <dbReference type="Proteomes" id="UP000053433"/>
    </source>
</evidence>
<evidence type="ECO:0000313" key="7">
    <source>
        <dbReference type="EMBL" id="MTS50111.1"/>
    </source>
</evidence>
<dbReference type="EMBL" id="JXXK01000007">
    <property type="protein sequence ID" value="KJF40329.1"/>
    <property type="molecule type" value="Genomic_DNA"/>
</dbReference>
<reference evidence="10 11" key="3">
    <citation type="journal article" date="2019" name="Nat. Med.">
        <title>A library of human gut bacterial isolates paired with longitudinal multiomics data enables mechanistic microbiome research.</title>
        <authorList>
            <person name="Poyet M."/>
            <person name="Groussin M."/>
            <person name="Gibbons S.M."/>
            <person name="Avila-Pacheco J."/>
            <person name="Jiang X."/>
            <person name="Kearney S.M."/>
            <person name="Perrotta A.R."/>
            <person name="Berdy B."/>
            <person name="Zhao S."/>
            <person name="Lieberman T.D."/>
            <person name="Swanson P.K."/>
            <person name="Smith M."/>
            <person name="Roesemann S."/>
            <person name="Alexander J.E."/>
            <person name="Rich S.A."/>
            <person name="Livny J."/>
            <person name="Vlamakis H."/>
            <person name="Clish C."/>
            <person name="Bullock K."/>
            <person name="Deik A."/>
            <person name="Scott J."/>
            <person name="Pierce K.A."/>
            <person name="Xavier R.J."/>
            <person name="Alm E.J."/>
        </authorList>
    </citation>
    <scope>NUCLEOTIDE SEQUENCE [LARGE SCALE GENOMIC DNA]</scope>
    <source>
        <strain evidence="6 11">BIOML-A4</strain>
        <strain evidence="7 10">BIOML-A7</strain>
    </source>
</reference>
<feature type="domain" description="SHSP" evidence="3">
    <location>
        <begin position="29"/>
        <end position="144"/>
    </location>
</feature>
<evidence type="ECO:0000313" key="6">
    <source>
        <dbReference type="EMBL" id="MTS26410.1"/>
    </source>
</evidence>
<dbReference type="RefSeq" id="WP_050004972.1">
    <property type="nucleotide sequence ID" value="NZ_CAUEXJ010000049.1"/>
</dbReference>
<dbReference type="Proteomes" id="UP000053433">
    <property type="component" value="Unassembled WGS sequence"/>
</dbReference>
<dbReference type="Proteomes" id="UP000449193">
    <property type="component" value="Unassembled WGS sequence"/>
</dbReference>
<evidence type="ECO:0000259" key="3">
    <source>
        <dbReference type="PROSITE" id="PS01031"/>
    </source>
</evidence>
<keyword evidence="8" id="KW-1185">Reference proteome</keyword>
<dbReference type="EMBL" id="WMZU01000003">
    <property type="protein sequence ID" value="MTS26410.1"/>
    <property type="molecule type" value="Genomic_DNA"/>
</dbReference>
<name>A0A0D8J0Q9_9FIRM</name>
<dbReference type="Gene3D" id="2.60.40.790">
    <property type="match status" value="1"/>
</dbReference>
<dbReference type="Pfam" id="PF00011">
    <property type="entry name" value="HSP20"/>
    <property type="match status" value="1"/>
</dbReference>
<dbReference type="InterPro" id="IPR002068">
    <property type="entry name" value="A-crystallin/Hsp20_dom"/>
</dbReference>
<dbReference type="EMBL" id="LMUA01000022">
    <property type="protein sequence ID" value="KUE75394.1"/>
    <property type="molecule type" value="Genomic_DNA"/>
</dbReference>
<evidence type="ECO:0000256" key="1">
    <source>
        <dbReference type="PROSITE-ProRule" id="PRU00285"/>
    </source>
</evidence>
<dbReference type="InterPro" id="IPR031107">
    <property type="entry name" value="Small_HSP"/>
</dbReference>
<reference evidence="4" key="1">
    <citation type="submission" date="2015-02" db="EMBL/GenBank/DDBJ databases">
        <title>A novel member of the family Ruminococcaceae isolated from human feces.</title>
        <authorList>
            <person name="Shkoporov A.N."/>
            <person name="Chaplin A.V."/>
            <person name="Motuzova O.V."/>
            <person name="Kafarskaia L.I."/>
            <person name="Khokhlova E.V."/>
            <person name="Efimov B.A."/>
        </authorList>
    </citation>
    <scope>NUCLEOTIDE SEQUENCE [LARGE SCALE GENOMIC DNA]</scope>
    <source>
        <strain evidence="4">585-1</strain>
    </source>
</reference>
<evidence type="ECO:0000313" key="4">
    <source>
        <dbReference type="EMBL" id="KJF40329.1"/>
    </source>
</evidence>
<dbReference type="InterPro" id="IPR008978">
    <property type="entry name" value="HSP20-like_chaperone"/>
</dbReference>
<dbReference type="SUPFAM" id="SSF49764">
    <property type="entry name" value="HSP20-like chaperones"/>
    <property type="match status" value="1"/>
</dbReference>
<evidence type="ECO:0000313" key="8">
    <source>
        <dbReference type="Proteomes" id="UP000032483"/>
    </source>
</evidence>